<evidence type="ECO:0000256" key="6">
    <source>
        <dbReference type="PIRNR" id="PIRNR022950"/>
    </source>
</evidence>
<keyword evidence="11" id="KW-1185">Reference proteome</keyword>
<dbReference type="EMBL" id="JADGJQ010000016">
    <property type="protein sequence ID" value="KAJ3180440.1"/>
    <property type="molecule type" value="Genomic_DNA"/>
</dbReference>
<dbReference type="InterPro" id="IPR000073">
    <property type="entry name" value="AB_hydrolase_1"/>
</dbReference>
<dbReference type="PIRSF" id="PIRSF022950">
    <property type="entry name" value="PPase_methylesterase_euk"/>
    <property type="match status" value="1"/>
</dbReference>
<evidence type="ECO:0000313" key="11">
    <source>
        <dbReference type="Proteomes" id="UP001212152"/>
    </source>
</evidence>
<name>A0AAD5TLX4_9FUNG</name>
<keyword evidence="4 6" id="KW-0378">Hydrolase</keyword>
<accession>A0AAD5TLX4</accession>
<evidence type="ECO:0000313" key="10">
    <source>
        <dbReference type="EMBL" id="KAJ3180440.1"/>
    </source>
</evidence>
<comment type="caution">
    <text evidence="10">The sequence shown here is derived from an EMBL/GenBank/DDBJ whole genome shotgun (WGS) entry which is preliminary data.</text>
</comment>
<evidence type="ECO:0000256" key="8">
    <source>
        <dbReference type="SAM" id="MobiDB-lite"/>
    </source>
</evidence>
<evidence type="ECO:0000256" key="7">
    <source>
        <dbReference type="PIRSR" id="PIRSR022950-1"/>
    </source>
</evidence>
<dbReference type="PANTHER" id="PTHR14189">
    <property type="entry name" value="PROTEIN PHOSPHATASE METHYLESTERASE-1 RELATED"/>
    <property type="match status" value="1"/>
</dbReference>
<evidence type="ECO:0000256" key="4">
    <source>
        <dbReference type="ARBA" id="ARBA00022801"/>
    </source>
</evidence>
<gene>
    <name evidence="10" type="primary">PPE1_2</name>
    <name evidence="10" type="ORF">HDU87_001949</name>
</gene>
<evidence type="ECO:0000256" key="3">
    <source>
        <dbReference type="ARBA" id="ARBA00022487"/>
    </source>
</evidence>
<organism evidence="10 11">
    <name type="scientific">Geranomyces variabilis</name>
    <dbReference type="NCBI Taxonomy" id="109894"/>
    <lineage>
        <taxon>Eukaryota</taxon>
        <taxon>Fungi</taxon>
        <taxon>Fungi incertae sedis</taxon>
        <taxon>Chytridiomycota</taxon>
        <taxon>Chytridiomycota incertae sedis</taxon>
        <taxon>Chytridiomycetes</taxon>
        <taxon>Spizellomycetales</taxon>
        <taxon>Powellomycetaceae</taxon>
        <taxon>Geranomyces</taxon>
    </lineage>
</organism>
<dbReference type="GO" id="GO:0051723">
    <property type="term" value="F:protein methylesterase activity"/>
    <property type="evidence" value="ECO:0007669"/>
    <property type="project" value="UniProtKB-EC"/>
</dbReference>
<dbReference type="InterPro" id="IPR016812">
    <property type="entry name" value="PPase_methylesterase_euk"/>
</dbReference>
<feature type="domain" description="AB hydrolase-1" evidence="9">
    <location>
        <begin position="80"/>
        <end position="328"/>
    </location>
</feature>
<dbReference type="EC" id="3.1.1.-" evidence="6"/>
<comment type="function">
    <text evidence="6">Demethylates proteins that have been reversibly carboxymethylated.</text>
</comment>
<evidence type="ECO:0000259" key="9">
    <source>
        <dbReference type="Pfam" id="PF12697"/>
    </source>
</evidence>
<comment type="similarity">
    <text evidence="1 6">Belongs to the AB hydrolase superfamily.</text>
</comment>
<reference evidence="10" key="1">
    <citation type="submission" date="2020-05" db="EMBL/GenBank/DDBJ databases">
        <title>Phylogenomic resolution of chytrid fungi.</title>
        <authorList>
            <person name="Stajich J.E."/>
            <person name="Amses K."/>
            <person name="Simmons R."/>
            <person name="Seto K."/>
            <person name="Myers J."/>
            <person name="Bonds A."/>
            <person name="Quandt C.A."/>
            <person name="Barry K."/>
            <person name="Liu P."/>
            <person name="Grigoriev I."/>
            <person name="Longcore J.E."/>
            <person name="James T.Y."/>
        </authorList>
    </citation>
    <scope>NUCLEOTIDE SEQUENCE</scope>
    <source>
        <strain evidence="10">JEL0379</strain>
    </source>
</reference>
<dbReference type="Gene3D" id="3.40.50.1820">
    <property type="entry name" value="alpha/beta hydrolase"/>
    <property type="match status" value="1"/>
</dbReference>
<sequence length="363" mass="39028">MQFDKPPRPATLFGGRPLPAGHTAAGHHASANDDDLEPPPPLTDYFDSVSDVAVAGSDATFRVYQTRAADSESTSAGPLFVFHHGAGHTALSWALLAGLLRQRIQKCSVLAYDCRGHGGTVTADDADLSLERLAQDLGNVVNTLYPTPPADVILVGHSMGGAVVTHVAATAPGTLLKKPLLGVVVIDVVEGTAMDSLAHMQVYLRNRPDSFPSVRKAVEWSTTTTIKNEASARISVPSQLKPVPNAENPTKWVWRTNLMPSQVHWKGWFKGLSKKFLTSRAARLLILAGTDRLDTELTIGQMQGKYQLALYPESGHAIQEDEPGRLAETLCEFWDRNGPGKVIKRFPIPIKSVAAAPATAPPS</sequence>
<feature type="active site" evidence="7">
    <location>
        <position position="187"/>
    </location>
</feature>
<keyword evidence="3 6" id="KW-0719">Serine esterase</keyword>
<dbReference type="Pfam" id="PF12697">
    <property type="entry name" value="Abhydrolase_6"/>
    <property type="match status" value="1"/>
</dbReference>
<dbReference type="InterPro" id="IPR029058">
    <property type="entry name" value="AB_hydrolase_fold"/>
</dbReference>
<comment type="catalytic activity">
    <reaction evidence="5">
        <text>[phosphatase 2A protein]-C-terminal L-leucine methyl ester + H2O = [phosphatase 2A protein]-C-terminal L-leucine + methanol + H(+)</text>
        <dbReference type="Rhea" id="RHEA:48548"/>
        <dbReference type="Rhea" id="RHEA-COMP:12134"/>
        <dbReference type="Rhea" id="RHEA-COMP:12135"/>
        <dbReference type="ChEBI" id="CHEBI:15377"/>
        <dbReference type="ChEBI" id="CHEBI:15378"/>
        <dbReference type="ChEBI" id="CHEBI:17790"/>
        <dbReference type="ChEBI" id="CHEBI:90516"/>
        <dbReference type="ChEBI" id="CHEBI:90517"/>
        <dbReference type="EC" id="3.1.1.89"/>
    </reaction>
</comment>
<evidence type="ECO:0000256" key="5">
    <source>
        <dbReference type="ARBA" id="ARBA00049203"/>
    </source>
</evidence>
<feature type="active site" evidence="7">
    <location>
        <position position="316"/>
    </location>
</feature>
<dbReference type="Proteomes" id="UP001212152">
    <property type="component" value="Unassembled WGS sequence"/>
</dbReference>
<proteinExistence type="inferred from homology"/>
<evidence type="ECO:0000256" key="1">
    <source>
        <dbReference type="ARBA" id="ARBA00008645"/>
    </source>
</evidence>
<feature type="compositionally biased region" description="Low complexity" evidence="8">
    <location>
        <begin position="20"/>
        <end position="29"/>
    </location>
</feature>
<evidence type="ECO:0000256" key="2">
    <source>
        <dbReference type="ARBA" id="ARBA00020672"/>
    </source>
</evidence>
<dbReference type="PANTHER" id="PTHR14189:SF0">
    <property type="entry name" value="PROTEIN PHOSPHATASE METHYLESTERASE 1"/>
    <property type="match status" value="1"/>
</dbReference>
<feature type="active site" evidence="7">
    <location>
        <position position="158"/>
    </location>
</feature>
<feature type="region of interest" description="Disordered" evidence="8">
    <location>
        <begin position="1"/>
        <end position="42"/>
    </location>
</feature>
<protein>
    <recommendedName>
        <fullName evidence="2 6">Protein phosphatase methylesterase 1</fullName>
        <shortName evidence="6">PME-1</shortName>
        <ecNumber evidence="6">3.1.1.-</ecNumber>
    </recommendedName>
</protein>
<dbReference type="SUPFAM" id="SSF53474">
    <property type="entry name" value="alpha/beta-Hydrolases"/>
    <property type="match status" value="1"/>
</dbReference>
<dbReference type="AlphaFoldDB" id="A0AAD5TLX4"/>